<keyword evidence="3 4" id="KW-0067">ATP-binding</keyword>
<feature type="binding site" evidence="4">
    <location>
        <begin position="13"/>
        <end position="17"/>
    </location>
    <ligand>
        <name>ATP</name>
        <dbReference type="ChEBI" id="CHEBI:30616"/>
    </ligand>
</feature>
<feature type="binding site" evidence="4">
    <location>
        <position position="59"/>
    </location>
    <ligand>
        <name>substrate</name>
    </ligand>
</feature>
<dbReference type="KEGG" id="asem:NNL22_15110"/>
<dbReference type="Pfam" id="PF01812">
    <property type="entry name" value="5-FTHF_cyc-lig"/>
    <property type="match status" value="1"/>
</dbReference>
<keyword evidence="5" id="KW-0460">Magnesium</keyword>
<keyword evidence="2 4" id="KW-0547">Nucleotide-binding</keyword>
<sequence length="212" mass="24865">MDNHPSSNSIFDKPSLRREMRRKRRALSPRQQKQAAQKLKSTLTLSPLFNRSKHTAIYLPNDGEIDPTRFISMLWKSKKRCYLPVLHPTKKNCLWFYHYTPKTILKKNRFGIPEPSIKNKTRISPWALNLVLFPLVAFDKQGGRLGMGGGFYDRTFEFTRTRKLGEMGTRTQLYGLAHHFQKVEALPVERWDVPLHGIATEKQLFFTRQKQH</sequence>
<dbReference type="Proteomes" id="UP001164472">
    <property type="component" value="Chromosome"/>
</dbReference>
<dbReference type="GO" id="GO:0035999">
    <property type="term" value="P:tetrahydrofolate interconversion"/>
    <property type="evidence" value="ECO:0007669"/>
    <property type="project" value="TreeGrafter"/>
</dbReference>
<evidence type="ECO:0000256" key="3">
    <source>
        <dbReference type="ARBA" id="ARBA00022840"/>
    </source>
</evidence>
<comment type="cofactor">
    <cofactor evidence="5">
        <name>Mg(2+)</name>
        <dbReference type="ChEBI" id="CHEBI:18420"/>
    </cofactor>
</comment>
<proteinExistence type="inferred from homology"/>
<dbReference type="NCBIfam" id="TIGR02727">
    <property type="entry name" value="MTHFS_bact"/>
    <property type="match status" value="1"/>
</dbReference>
<dbReference type="PIRSF" id="PIRSF006806">
    <property type="entry name" value="FTHF_cligase"/>
    <property type="match status" value="1"/>
</dbReference>
<name>A0A9E8HJ71_9ALTE</name>
<dbReference type="GO" id="GO:0005524">
    <property type="term" value="F:ATP binding"/>
    <property type="evidence" value="ECO:0007669"/>
    <property type="project" value="UniProtKB-KW"/>
</dbReference>
<evidence type="ECO:0000256" key="4">
    <source>
        <dbReference type="PIRSR" id="PIRSR006806-1"/>
    </source>
</evidence>
<dbReference type="EC" id="6.3.3.2" evidence="5"/>
<dbReference type="RefSeq" id="WP_251812490.1">
    <property type="nucleotide sequence ID" value="NZ_CP101527.1"/>
</dbReference>
<dbReference type="GO" id="GO:0009396">
    <property type="term" value="P:folic acid-containing compound biosynthetic process"/>
    <property type="evidence" value="ECO:0007669"/>
    <property type="project" value="TreeGrafter"/>
</dbReference>
<evidence type="ECO:0000256" key="2">
    <source>
        <dbReference type="ARBA" id="ARBA00022741"/>
    </source>
</evidence>
<dbReference type="AlphaFoldDB" id="A0A9E8HJ71"/>
<comment type="similarity">
    <text evidence="1 5">Belongs to the 5-formyltetrahydrofolate cyclo-ligase family.</text>
</comment>
<dbReference type="SUPFAM" id="SSF100950">
    <property type="entry name" value="NagB/RpiA/CoA transferase-like"/>
    <property type="match status" value="1"/>
</dbReference>
<keyword evidence="8" id="KW-1185">Reference proteome</keyword>
<protein>
    <recommendedName>
        <fullName evidence="5">5-formyltetrahydrofolate cyclo-ligase</fullName>
        <ecNumber evidence="5">6.3.3.2</ecNumber>
    </recommendedName>
</protein>
<keyword evidence="7" id="KW-0436">Ligase</keyword>
<evidence type="ECO:0000256" key="5">
    <source>
        <dbReference type="RuleBase" id="RU361279"/>
    </source>
</evidence>
<feature type="compositionally biased region" description="Polar residues" evidence="6">
    <location>
        <begin position="1"/>
        <end position="10"/>
    </location>
</feature>
<dbReference type="EMBL" id="CP101527">
    <property type="protein sequence ID" value="UZW74337.1"/>
    <property type="molecule type" value="Genomic_DNA"/>
</dbReference>
<organism evidence="7 8">
    <name type="scientific">Alkalimarinus sediminis</name>
    <dbReference type="NCBI Taxonomy" id="1632866"/>
    <lineage>
        <taxon>Bacteria</taxon>
        <taxon>Pseudomonadati</taxon>
        <taxon>Pseudomonadota</taxon>
        <taxon>Gammaproteobacteria</taxon>
        <taxon>Alteromonadales</taxon>
        <taxon>Alteromonadaceae</taxon>
        <taxon>Alkalimarinus</taxon>
    </lineage>
</organism>
<comment type="catalytic activity">
    <reaction evidence="5">
        <text>(6S)-5-formyl-5,6,7,8-tetrahydrofolate + ATP = (6R)-5,10-methenyltetrahydrofolate + ADP + phosphate</text>
        <dbReference type="Rhea" id="RHEA:10488"/>
        <dbReference type="ChEBI" id="CHEBI:30616"/>
        <dbReference type="ChEBI" id="CHEBI:43474"/>
        <dbReference type="ChEBI" id="CHEBI:57455"/>
        <dbReference type="ChEBI" id="CHEBI:57457"/>
        <dbReference type="ChEBI" id="CHEBI:456216"/>
        <dbReference type="EC" id="6.3.3.2"/>
    </reaction>
</comment>
<evidence type="ECO:0000256" key="1">
    <source>
        <dbReference type="ARBA" id="ARBA00010638"/>
    </source>
</evidence>
<accession>A0A9E8HJ71</accession>
<evidence type="ECO:0000313" key="7">
    <source>
        <dbReference type="EMBL" id="UZW74337.1"/>
    </source>
</evidence>
<evidence type="ECO:0000256" key="6">
    <source>
        <dbReference type="SAM" id="MobiDB-lite"/>
    </source>
</evidence>
<feature type="binding site" evidence="4">
    <location>
        <begin position="144"/>
        <end position="152"/>
    </location>
    <ligand>
        <name>ATP</name>
        <dbReference type="ChEBI" id="CHEBI:30616"/>
    </ligand>
</feature>
<feature type="region of interest" description="Disordered" evidence="6">
    <location>
        <begin position="1"/>
        <end position="36"/>
    </location>
</feature>
<dbReference type="GO" id="GO:0046872">
    <property type="term" value="F:metal ion binding"/>
    <property type="evidence" value="ECO:0007669"/>
    <property type="project" value="UniProtKB-KW"/>
</dbReference>
<dbReference type="Gene3D" id="3.40.50.10420">
    <property type="entry name" value="NagB/RpiA/CoA transferase-like"/>
    <property type="match status" value="1"/>
</dbReference>
<dbReference type="PANTHER" id="PTHR23407">
    <property type="entry name" value="ATPASE INHIBITOR/5-FORMYLTETRAHYDROFOLATE CYCLO-LIGASE"/>
    <property type="match status" value="1"/>
</dbReference>
<keyword evidence="5" id="KW-0479">Metal-binding</keyword>
<evidence type="ECO:0000313" key="8">
    <source>
        <dbReference type="Proteomes" id="UP001164472"/>
    </source>
</evidence>
<gene>
    <name evidence="7" type="ORF">NNL22_15110</name>
</gene>
<dbReference type="GO" id="GO:0030272">
    <property type="term" value="F:5-formyltetrahydrofolate cyclo-ligase activity"/>
    <property type="evidence" value="ECO:0007669"/>
    <property type="project" value="UniProtKB-EC"/>
</dbReference>
<dbReference type="PANTHER" id="PTHR23407:SF1">
    <property type="entry name" value="5-FORMYLTETRAHYDROFOLATE CYCLO-LIGASE"/>
    <property type="match status" value="1"/>
</dbReference>
<feature type="binding site" evidence="4">
    <location>
        <position position="64"/>
    </location>
    <ligand>
        <name>substrate</name>
    </ligand>
</feature>
<dbReference type="InterPro" id="IPR037171">
    <property type="entry name" value="NagB/RpiA_transferase-like"/>
</dbReference>
<dbReference type="InterPro" id="IPR002698">
    <property type="entry name" value="FTHF_cligase"/>
</dbReference>
<dbReference type="InterPro" id="IPR024185">
    <property type="entry name" value="FTHF_cligase-like_sf"/>
</dbReference>
<reference evidence="7" key="1">
    <citation type="submission" date="2022-07" db="EMBL/GenBank/DDBJ databases">
        <title>Alkalimarinus sp. nov., isolated from gut of a Alitta virens.</title>
        <authorList>
            <person name="Yang A.I."/>
            <person name="Shin N.-R."/>
        </authorList>
    </citation>
    <scope>NUCLEOTIDE SEQUENCE</scope>
    <source>
        <strain evidence="7">FA028</strain>
    </source>
</reference>